<dbReference type="STRING" id="1338011.BD94_1101"/>
<dbReference type="HOGENOM" id="CLU_1341501_0_0_10"/>
<reference evidence="2" key="2">
    <citation type="journal article" date="2015" name="Genome Biol. Evol.">
        <title>Complete Genome Sequence and Transcriptomic Analysis of the Novel Pathogen Elizabethkingia anophelis in Response to Oxidative Stress.</title>
        <authorList>
            <person name="Li Y."/>
            <person name="Liu Y."/>
            <person name="Chew S.C."/>
            <person name="Tay M."/>
            <person name="Salido M.M."/>
            <person name="Teo J."/>
            <person name="Lauro F.M."/>
            <person name="Givskov M."/>
            <person name="Yang L."/>
        </authorList>
    </citation>
    <scope>NUCLEOTIDE SEQUENCE</scope>
    <source>
        <strain evidence="2">NUHP1</strain>
    </source>
</reference>
<dbReference type="PROSITE" id="PS51257">
    <property type="entry name" value="PROKAR_LIPOPROTEIN"/>
    <property type="match status" value="1"/>
</dbReference>
<proteinExistence type="predicted"/>
<feature type="chain" id="PRO_5001717613" description="Lipoprotein" evidence="1">
    <location>
        <begin position="24"/>
        <end position="204"/>
    </location>
</feature>
<dbReference type="RefSeq" id="WP_228050475.1">
    <property type="nucleotide sequence ID" value="NZ_CP007547.1"/>
</dbReference>
<evidence type="ECO:0000313" key="3">
    <source>
        <dbReference type="Proteomes" id="UP000028933"/>
    </source>
</evidence>
<reference evidence="2" key="1">
    <citation type="journal article" date="2013" name="Lancet">
        <title>First case of E anophelis outbreak in an intensive-care unit.</title>
        <authorList>
            <person name="Teo J."/>
            <person name="Tan S.Y."/>
            <person name="Tay M."/>
            <person name="Ding Y."/>
            <person name="Kjelleberg S."/>
            <person name="Givskov M."/>
            <person name="Lin R.T."/>
            <person name="Yang L."/>
        </authorList>
    </citation>
    <scope>NUCLEOTIDE SEQUENCE [LARGE SCALE GENOMIC DNA]</scope>
    <source>
        <strain evidence="2">NUHP1</strain>
    </source>
</reference>
<protein>
    <recommendedName>
        <fullName evidence="4">Lipoprotein</fullName>
    </recommendedName>
</protein>
<organism evidence="2 3">
    <name type="scientific">Elizabethkingia anophelis NUHP1</name>
    <dbReference type="NCBI Taxonomy" id="1338011"/>
    <lineage>
        <taxon>Bacteria</taxon>
        <taxon>Pseudomonadati</taxon>
        <taxon>Bacteroidota</taxon>
        <taxon>Flavobacteriia</taxon>
        <taxon>Flavobacteriales</taxon>
        <taxon>Weeksellaceae</taxon>
        <taxon>Elizabethkingia</taxon>
    </lineage>
</organism>
<dbReference type="EMBL" id="CP007547">
    <property type="protein sequence ID" value="AIL44876.1"/>
    <property type="molecule type" value="Genomic_DNA"/>
</dbReference>
<keyword evidence="1" id="KW-0732">Signal</keyword>
<dbReference type="eggNOG" id="ENOG502ZU9G">
    <property type="taxonomic scope" value="Bacteria"/>
</dbReference>
<name>A0A077EBE0_9FLAO</name>
<dbReference type="AlphaFoldDB" id="A0A077EBE0"/>
<evidence type="ECO:0000313" key="2">
    <source>
        <dbReference type="EMBL" id="AIL44876.1"/>
    </source>
</evidence>
<evidence type="ECO:0000256" key="1">
    <source>
        <dbReference type="SAM" id="SignalP"/>
    </source>
</evidence>
<evidence type="ECO:0008006" key="4">
    <source>
        <dbReference type="Google" id="ProtNLM"/>
    </source>
</evidence>
<dbReference type="Proteomes" id="UP000028933">
    <property type="component" value="Chromosome"/>
</dbReference>
<sequence length="204" mass="23956">MNFKLFFSYILMLALMSSCVTTASYNLFSGQADNKIKIYKEKKYVLINNNILTSDEDFNNKINQSFSDLIGDNVFIRSSNFFLEFDNSPFIKKLNLDENILKGIKETSNTDYLILVRTFGKNNNGYSIKKEPLIRVEDISNYDLYREYHIILQLYDLNMRKLIYTKEAISVLNRVSYSTIAPTQISQLNQTYKKLFRDFKKSIQ</sequence>
<gene>
    <name evidence="2" type="ORF">BD94_1101</name>
</gene>
<dbReference type="KEGG" id="eao:BD94_1101"/>
<feature type="signal peptide" evidence="1">
    <location>
        <begin position="1"/>
        <end position="23"/>
    </location>
</feature>
<accession>A0A077EBE0</accession>